<feature type="compositionally biased region" description="Basic and acidic residues" evidence="1">
    <location>
        <begin position="123"/>
        <end position="134"/>
    </location>
</feature>
<evidence type="ECO:0000256" key="1">
    <source>
        <dbReference type="SAM" id="MobiDB-lite"/>
    </source>
</evidence>
<feature type="region of interest" description="Disordered" evidence="1">
    <location>
        <begin position="112"/>
        <end position="144"/>
    </location>
</feature>
<dbReference type="Proteomes" id="UP000283895">
    <property type="component" value="Unassembled WGS sequence"/>
</dbReference>
<proteinExistence type="predicted"/>
<protein>
    <recommendedName>
        <fullName evidence="4">Aflatoxin regulatory protein domain-containing protein</fullName>
    </recommendedName>
</protein>
<comment type="caution">
    <text evidence="2">The sequence shown here is derived from an EMBL/GenBank/DDBJ whole genome shotgun (WGS) entry which is preliminary data.</text>
</comment>
<feature type="compositionally biased region" description="Polar residues" evidence="1">
    <location>
        <begin position="1"/>
        <end position="23"/>
    </location>
</feature>
<organism evidence="2 3">
    <name type="scientific">Cytospora schulzeri</name>
    <dbReference type="NCBI Taxonomy" id="448051"/>
    <lineage>
        <taxon>Eukaryota</taxon>
        <taxon>Fungi</taxon>
        <taxon>Dikarya</taxon>
        <taxon>Ascomycota</taxon>
        <taxon>Pezizomycotina</taxon>
        <taxon>Sordariomycetes</taxon>
        <taxon>Sordariomycetidae</taxon>
        <taxon>Diaporthales</taxon>
        <taxon>Cytosporaceae</taxon>
        <taxon>Cytospora</taxon>
    </lineage>
</organism>
<gene>
    <name evidence="2" type="ORF">VMCG_03257</name>
</gene>
<dbReference type="OrthoDB" id="4356994at2759"/>
<feature type="region of interest" description="Disordered" evidence="1">
    <location>
        <begin position="1"/>
        <end position="56"/>
    </location>
</feature>
<evidence type="ECO:0000313" key="3">
    <source>
        <dbReference type="Proteomes" id="UP000283895"/>
    </source>
</evidence>
<keyword evidence="3" id="KW-1185">Reference proteome</keyword>
<sequence>MAMSSLNFSSSQRDSNDKNTGTEITVAPNPEVAERSTNGYTPTPADNIPNEQLPAGSGIFEEGTALYDFIHTEAGADIMAGTYQPMDGDMVDVLHTSPSFYPFFPDPIVPFAGPNGAEAAPDQVRRQDDREKSTGTESSPARDQGCSCHCMLRTYETVEVCLVWTPRDSGGGSMSLGVDDTLKCQKEVLESGKSRLQCRKCPFKSHHGILMVHICEKLLDSMLKIKVAIAGARNVGLRPSSQQKERSFLSIASPSSLVEQALFNNNNNNNNTNPDSIQEGGTQTRANRQARSLDFGPGEWKIDEEDKLHVLESLLSVRLAKLKDLVHDLQEVVVSNHWLVHTSMVRDLVDRISSGQVMASS</sequence>
<dbReference type="STRING" id="356882.A0A423WYD2"/>
<dbReference type="AlphaFoldDB" id="A0A423WYD2"/>
<reference evidence="2 3" key="1">
    <citation type="submission" date="2015-09" db="EMBL/GenBank/DDBJ databases">
        <title>Host preference determinants of Valsa canker pathogens revealed by comparative genomics.</title>
        <authorList>
            <person name="Yin Z."/>
            <person name="Huang L."/>
        </authorList>
    </citation>
    <scope>NUCLEOTIDE SEQUENCE [LARGE SCALE GENOMIC DNA]</scope>
    <source>
        <strain evidence="2 3">03-1</strain>
    </source>
</reference>
<evidence type="ECO:0000313" key="2">
    <source>
        <dbReference type="EMBL" id="ROW08496.1"/>
    </source>
</evidence>
<evidence type="ECO:0008006" key="4">
    <source>
        <dbReference type="Google" id="ProtNLM"/>
    </source>
</evidence>
<dbReference type="EMBL" id="LKEA01000006">
    <property type="protein sequence ID" value="ROW08496.1"/>
    <property type="molecule type" value="Genomic_DNA"/>
</dbReference>
<accession>A0A423WYD2</accession>
<name>A0A423WYD2_9PEZI</name>